<evidence type="ECO:0000313" key="9">
    <source>
        <dbReference type="Proteomes" id="UP000321721"/>
    </source>
</evidence>
<dbReference type="GO" id="GO:0006282">
    <property type="term" value="P:regulation of DNA repair"/>
    <property type="evidence" value="ECO:0007669"/>
    <property type="project" value="UniProtKB-UniRule"/>
</dbReference>
<dbReference type="Pfam" id="PF02631">
    <property type="entry name" value="RecX_HTH2"/>
    <property type="match status" value="1"/>
</dbReference>
<comment type="similarity">
    <text evidence="2 5">Belongs to the RecX family.</text>
</comment>
<dbReference type="HAMAP" id="MF_01114">
    <property type="entry name" value="RecX"/>
    <property type="match status" value="1"/>
</dbReference>
<protein>
    <recommendedName>
        <fullName evidence="3 5">Regulatory protein RecX</fullName>
    </recommendedName>
</protein>
<evidence type="ECO:0000256" key="5">
    <source>
        <dbReference type="HAMAP-Rule" id="MF_01114"/>
    </source>
</evidence>
<dbReference type="PANTHER" id="PTHR33602:SF1">
    <property type="entry name" value="REGULATORY PROTEIN RECX FAMILY PROTEIN"/>
    <property type="match status" value="1"/>
</dbReference>
<organism evidence="8 9">
    <name type="scientific">Vicingus serpentipes</name>
    <dbReference type="NCBI Taxonomy" id="1926625"/>
    <lineage>
        <taxon>Bacteria</taxon>
        <taxon>Pseudomonadati</taxon>
        <taxon>Bacteroidota</taxon>
        <taxon>Flavobacteriia</taxon>
        <taxon>Flavobacteriales</taxon>
        <taxon>Vicingaceae</taxon>
        <taxon>Vicingus</taxon>
    </lineage>
</organism>
<reference evidence="8 9" key="1">
    <citation type="submission" date="2019-08" db="EMBL/GenBank/DDBJ databases">
        <title>Genome of Vicingus serpentipes NCIMB 15042.</title>
        <authorList>
            <person name="Bowman J.P."/>
        </authorList>
    </citation>
    <scope>NUCLEOTIDE SEQUENCE [LARGE SCALE GENOMIC DNA]</scope>
    <source>
        <strain evidence="8 9">NCIMB 15042</strain>
    </source>
</reference>
<dbReference type="RefSeq" id="WP_147099233.1">
    <property type="nucleotide sequence ID" value="NZ_VOOS01000002.1"/>
</dbReference>
<sequence>MQIKTKKIDYQKALEKAMRYCVYQERCVLDVENRLLAWGLSKSDWDKLIDALIDQDFLNENRYVEDYVRGKFLIKKWGRNKIKAGLLQKKIRGAEVEKNLSDIDEEDYKKTIKYLIEKKKALLNQKDDLELRDKLYRYLLSKGYESEIVVSELKINNLSQ</sequence>
<dbReference type="AlphaFoldDB" id="A0A5C6RV02"/>
<dbReference type="Pfam" id="PF21981">
    <property type="entry name" value="RecX_HTH3"/>
    <property type="match status" value="1"/>
</dbReference>
<dbReference type="EMBL" id="VOOS01000002">
    <property type="protein sequence ID" value="TXB65927.1"/>
    <property type="molecule type" value="Genomic_DNA"/>
</dbReference>
<comment type="caution">
    <text evidence="8">The sequence shown here is derived from an EMBL/GenBank/DDBJ whole genome shotgun (WGS) entry which is preliminary data.</text>
</comment>
<dbReference type="GO" id="GO:0005737">
    <property type="term" value="C:cytoplasm"/>
    <property type="evidence" value="ECO:0007669"/>
    <property type="project" value="UniProtKB-SubCell"/>
</dbReference>
<evidence type="ECO:0000256" key="3">
    <source>
        <dbReference type="ARBA" id="ARBA00018111"/>
    </source>
</evidence>
<dbReference type="OrthoDB" id="1523826at2"/>
<evidence type="ECO:0000259" key="6">
    <source>
        <dbReference type="Pfam" id="PF02631"/>
    </source>
</evidence>
<accession>A0A5C6RV02</accession>
<gene>
    <name evidence="5" type="primary">recX</name>
    <name evidence="8" type="ORF">FRY74_04990</name>
</gene>
<evidence type="ECO:0000259" key="7">
    <source>
        <dbReference type="Pfam" id="PF21981"/>
    </source>
</evidence>
<evidence type="ECO:0000256" key="2">
    <source>
        <dbReference type="ARBA" id="ARBA00009695"/>
    </source>
</evidence>
<dbReference type="InterPro" id="IPR036388">
    <property type="entry name" value="WH-like_DNA-bd_sf"/>
</dbReference>
<comment type="function">
    <text evidence="5">Modulates RecA activity.</text>
</comment>
<evidence type="ECO:0000256" key="4">
    <source>
        <dbReference type="ARBA" id="ARBA00022490"/>
    </source>
</evidence>
<feature type="domain" description="RecX third three-helical" evidence="7">
    <location>
        <begin position="109"/>
        <end position="149"/>
    </location>
</feature>
<evidence type="ECO:0000256" key="1">
    <source>
        <dbReference type="ARBA" id="ARBA00004496"/>
    </source>
</evidence>
<keyword evidence="9" id="KW-1185">Reference proteome</keyword>
<dbReference type="InterPro" id="IPR003783">
    <property type="entry name" value="Regulatory_RecX"/>
</dbReference>
<name>A0A5C6RV02_9FLAO</name>
<dbReference type="Proteomes" id="UP000321721">
    <property type="component" value="Unassembled WGS sequence"/>
</dbReference>
<keyword evidence="4 5" id="KW-0963">Cytoplasm</keyword>
<comment type="subcellular location">
    <subcellularLocation>
        <location evidence="1 5">Cytoplasm</location>
    </subcellularLocation>
</comment>
<dbReference type="InterPro" id="IPR053925">
    <property type="entry name" value="RecX_HTH_3rd"/>
</dbReference>
<dbReference type="PANTHER" id="PTHR33602">
    <property type="entry name" value="REGULATORY PROTEIN RECX FAMILY PROTEIN"/>
    <property type="match status" value="1"/>
</dbReference>
<dbReference type="Gene3D" id="1.10.10.10">
    <property type="entry name" value="Winged helix-like DNA-binding domain superfamily/Winged helix DNA-binding domain"/>
    <property type="match status" value="1"/>
</dbReference>
<proteinExistence type="inferred from homology"/>
<evidence type="ECO:0000313" key="8">
    <source>
        <dbReference type="EMBL" id="TXB65927.1"/>
    </source>
</evidence>
<dbReference type="InterPro" id="IPR053924">
    <property type="entry name" value="RecX_HTH_2nd"/>
</dbReference>
<feature type="domain" description="RecX second three-helical" evidence="6">
    <location>
        <begin position="59"/>
        <end position="97"/>
    </location>
</feature>